<dbReference type="InterPro" id="IPR027417">
    <property type="entry name" value="P-loop_NTPase"/>
</dbReference>
<organism evidence="1 2">
    <name type="scientific">Anabaena cylindrica (strain ATCC 27899 / PCC 7122)</name>
    <dbReference type="NCBI Taxonomy" id="272123"/>
    <lineage>
        <taxon>Bacteria</taxon>
        <taxon>Bacillati</taxon>
        <taxon>Cyanobacteriota</taxon>
        <taxon>Cyanophyceae</taxon>
        <taxon>Nostocales</taxon>
        <taxon>Nostocaceae</taxon>
        <taxon>Anabaena</taxon>
    </lineage>
</organism>
<keyword evidence="2" id="KW-1185">Reference proteome</keyword>
<dbReference type="RefSeq" id="WP_015214641.1">
    <property type="nucleotide sequence ID" value="NC_019771.1"/>
</dbReference>
<reference evidence="2" key="1">
    <citation type="journal article" date="2013" name="Proc. Natl. Acad. Sci. U.S.A.">
        <title>Improving the coverage of the cyanobacterial phylum using diversity-driven genome sequencing.</title>
        <authorList>
            <person name="Shih P.M."/>
            <person name="Wu D."/>
            <person name="Latifi A."/>
            <person name="Axen S.D."/>
            <person name="Fewer D.P."/>
            <person name="Talla E."/>
            <person name="Calteau A."/>
            <person name="Cai F."/>
            <person name="Tandeau de Marsac N."/>
            <person name="Rippka R."/>
            <person name="Herdman M."/>
            <person name="Sivonen K."/>
            <person name="Coursin T."/>
            <person name="Laurent T."/>
            <person name="Goodwin L."/>
            <person name="Nolan M."/>
            <person name="Davenport K.W."/>
            <person name="Han C.S."/>
            <person name="Rubin E.M."/>
            <person name="Eisen J.A."/>
            <person name="Woyke T."/>
            <person name="Gugger M."/>
            <person name="Kerfeld C.A."/>
        </authorList>
    </citation>
    <scope>NUCLEOTIDE SEQUENCE [LARGE SCALE GENOMIC DNA]</scope>
    <source>
        <strain evidence="2">ATCC 27899 / PCC 7122</strain>
    </source>
</reference>
<proteinExistence type="predicted"/>
<sequence length="135" mass="14955">MSNNSLQPDSDALHQSAIDVITHVSNVMSEGCAILRDHDRLLAENQGGNRLGAEIKAIEEDISHVNEKLERVKRKELTMTIVAPTSAGKSTIINAIAGQEMILTIQGFLYFSCFYNFLTNTACPKDWGCNFKQHC</sequence>
<dbReference type="KEGG" id="acy:Anacy_2563"/>
<dbReference type="Gene3D" id="3.40.50.300">
    <property type="entry name" value="P-loop containing nucleotide triphosphate hydrolases"/>
    <property type="match status" value="1"/>
</dbReference>
<dbReference type="eggNOG" id="COG0699">
    <property type="taxonomic scope" value="Bacteria"/>
</dbReference>
<gene>
    <name evidence="1" type="ordered locus">Anacy_2563</name>
</gene>
<accession>K9ZFN7</accession>
<evidence type="ECO:0008006" key="3">
    <source>
        <dbReference type="Google" id="ProtNLM"/>
    </source>
</evidence>
<dbReference type="EMBL" id="CP003659">
    <property type="protein sequence ID" value="AFZ58006.1"/>
    <property type="molecule type" value="Genomic_DNA"/>
</dbReference>
<name>K9ZFN7_ANACC</name>
<dbReference type="HOGENOM" id="CLU_1881418_0_0_3"/>
<protein>
    <recommendedName>
        <fullName evidence="3">G domain-containing protein</fullName>
    </recommendedName>
</protein>
<dbReference type="AlphaFoldDB" id="K9ZFN7"/>
<evidence type="ECO:0000313" key="1">
    <source>
        <dbReference type="EMBL" id="AFZ58006.1"/>
    </source>
</evidence>
<dbReference type="Proteomes" id="UP000010474">
    <property type="component" value="Chromosome"/>
</dbReference>
<dbReference type="SUPFAM" id="SSF52540">
    <property type="entry name" value="P-loop containing nucleoside triphosphate hydrolases"/>
    <property type="match status" value="1"/>
</dbReference>
<dbReference type="PATRIC" id="fig|272123.3.peg.2790"/>
<evidence type="ECO:0000313" key="2">
    <source>
        <dbReference type="Proteomes" id="UP000010474"/>
    </source>
</evidence>